<comment type="caution">
    <text evidence="4">The sequence shown here is derived from an EMBL/GenBank/DDBJ whole genome shotgun (WGS) entry which is preliminary data.</text>
</comment>
<dbReference type="InParanoid" id="A0A0V0QP13"/>
<keyword evidence="3" id="KW-0812">Transmembrane</keyword>
<organism evidence="4 5">
    <name type="scientific">Pseudocohnilembus persalinus</name>
    <name type="common">Ciliate</name>
    <dbReference type="NCBI Taxonomy" id="266149"/>
    <lineage>
        <taxon>Eukaryota</taxon>
        <taxon>Sar</taxon>
        <taxon>Alveolata</taxon>
        <taxon>Ciliophora</taxon>
        <taxon>Intramacronucleata</taxon>
        <taxon>Oligohymenophorea</taxon>
        <taxon>Scuticociliatia</taxon>
        <taxon>Philasterida</taxon>
        <taxon>Pseudocohnilembidae</taxon>
        <taxon>Pseudocohnilembus</taxon>
    </lineage>
</organism>
<feature type="region of interest" description="Disordered" evidence="2">
    <location>
        <begin position="16"/>
        <end position="41"/>
    </location>
</feature>
<evidence type="ECO:0000256" key="2">
    <source>
        <dbReference type="SAM" id="MobiDB-lite"/>
    </source>
</evidence>
<keyword evidence="3" id="KW-0472">Membrane</keyword>
<dbReference type="EMBL" id="LDAU01000122">
    <property type="protein sequence ID" value="KRX04018.1"/>
    <property type="molecule type" value="Genomic_DNA"/>
</dbReference>
<dbReference type="Proteomes" id="UP000054937">
    <property type="component" value="Unassembled WGS sequence"/>
</dbReference>
<dbReference type="AlphaFoldDB" id="A0A0V0QP13"/>
<feature type="transmembrane region" description="Helical" evidence="3">
    <location>
        <begin position="54"/>
        <end position="76"/>
    </location>
</feature>
<name>A0A0V0QP13_PSEPJ</name>
<evidence type="ECO:0000256" key="1">
    <source>
        <dbReference type="SAM" id="Coils"/>
    </source>
</evidence>
<protein>
    <recommendedName>
        <fullName evidence="6">Transmembrane protein</fullName>
    </recommendedName>
</protein>
<accession>A0A0V0QP13</accession>
<gene>
    <name evidence="4" type="ORF">PPERSA_12465</name>
</gene>
<feature type="coiled-coil region" evidence="1">
    <location>
        <begin position="92"/>
        <end position="151"/>
    </location>
</feature>
<keyword evidence="5" id="KW-1185">Reference proteome</keyword>
<reference evidence="4 5" key="1">
    <citation type="journal article" date="2015" name="Sci. Rep.">
        <title>Genome of the facultative scuticociliatosis pathogen Pseudocohnilembus persalinus provides insight into its virulence through horizontal gene transfer.</title>
        <authorList>
            <person name="Xiong J."/>
            <person name="Wang G."/>
            <person name="Cheng J."/>
            <person name="Tian M."/>
            <person name="Pan X."/>
            <person name="Warren A."/>
            <person name="Jiang C."/>
            <person name="Yuan D."/>
            <person name="Miao W."/>
        </authorList>
    </citation>
    <scope>NUCLEOTIDE SEQUENCE [LARGE SCALE GENOMIC DNA]</scope>
    <source>
        <strain evidence="4">36N120E</strain>
    </source>
</reference>
<evidence type="ECO:0000256" key="3">
    <source>
        <dbReference type="SAM" id="Phobius"/>
    </source>
</evidence>
<keyword evidence="3" id="KW-1133">Transmembrane helix</keyword>
<evidence type="ECO:0008006" key="6">
    <source>
        <dbReference type="Google" id="ProtNLM"/>
    </source>
</evidence>
<proteinExistence type="predicted"/>
<sequence length="346" mass="41037">MCQKKSQKIIQNEEQQQSIENGQIENNSQNNNNQNKKNEQNSNQIQLSQEYEDMYIIGILVLIAIVVLIIAVIIFYKKIKKIKNQFQVEKYRVEKNQQKQQLSKNFNQVQHNSNQHKLLAKNRLIKKSKCLIKMKEQQQNSQNNQSQLQDNSANNLEDNISINRNFKCSIQNSKDQYNISENLKQQNITFGVKNQQKDLDSTNFDTQGEFLQTYPSENLISIDEADQLEEETQRSQRQQIQKIQLQNKFKDKKQDNQQNYNRKFKVRLVNENKILDDDEYYNDVSINKKKDKLLNIKLIKDNESNSQHIDKILFNNSPQKSSEKLIDKNKISQQKYQNFLSIEVRE</sequence>
<evidence type="ECO:0000313" key="5">
    <source>
        <dbReference type="Proteomes" id="UP000054937"/>
    </source>
</evidence>
<keyword evidence="1" id="KW-0175">Coiled coil</keyword>
<evidence type="ECO:0000313" key="4">
    <source>
        <dbReference type="EMBL" id="KRX04018.1"/>
    </source>
</evidence>